<dbReference type="GO" id="GO:0003723">
    <property type="term" value="F:RNA binding"/>
    <property type="evidence" value="ECO:0007669"/>
    <property type="project" value="UniProtKB-UniRule"/>
</dbReference>
<accession>A0A7J7J9E1</accession>
<evidence type="ECO:0000313" key="5">
    <source>
        <dbReference type="EMBL" id="KAF6021708.1"/>
    </source>
</evidence>
<evidence type="ECO:0000313" key="7">
    <source>
        <dbReference type="Proteomes" id="UP000593567"/>
    </source>
</evidence>
<protein>
    <recommendedName>
        <fullName evidence="4">RRM domain-containing protein</fullName>
    </recommendedName>
</protein>
<dbReference type="SMART" id="SM00360">
    <property type="entry name" value="RRM"/>
    <property type="match status" value="1"/>
</dbReference>
<evidence type="ECO:0000256" key="1">
    <source>
        <dbReference type="ARBA" id="ARBA00022884"/>
    </source>
</evidence>
<dbReference type="PROSITE" id="PS50102">
    <property type="entry name" value="RRM"/>
    <property type="match status" value="1"/>
</dbReference>
<keyword evidence="1 2" id="KW-0694">RNA-binding</keyword>
<dbReference type="EMBL" id="VXIV02002799">
    <property type="protein sequence ID" value="KAF6022852.1"/>
    <property type="molecule type" value="Genomic_DNA"/>
</dbReference>
<reference evidence="6 7" key="2">
    <citation type="submission" date="2020-06" db="EMBL/GenBank/DDBJ databases">
        <title>Draft genome of Bugula neritina, a colonial animal packing powerful symbionts and potential medicines.</title>
        <authorList>
            <person name="Rayko M."/>
        </authorList>
    </citation>
    <scope>NUCLEOTIDE SEQUENCE [LARGE SCALE GENOMIC DNA]</scope>
    <source>
        <strain evidence="6">Kwan_BN1</strain>
    </source>
</reference>
<proteinExistence type="predicted"/>
<name>A0A7J7J9E1_BUGNE</name>
<dbReference type="Gene3D" id="3.30.70.330">
    <property type="match status" value="1"/>
</dbReference>
<dbReference type="SUPFAM" id="SSF54928">
    <property type="entry name" value="RNA-binding domain, RBD"/>
    <property type="match status" value="1"/>
</dbReference>
<evidence type="ECO:0000313" key="6">
    <source>
        <dbReference type="EMBL" id="KAF6022852.1"/>
    </source>
</evidence>
<dbReference type="EMBL" id="VXIV02002976">
    <property type="protein sequence ID" value="KAF6021708.1"/>
    <property type="molecule type" value="Genomic_DNA"/>
</dbReference>
<dbReference type="InterPro" id="IPR035979">
    <property type="entry name" value="RBD_domain_sf"/>
</dbReference>
<feature type="domain" description="RRM" evidence="4">
    <location>
        <begin position="35"/>
        <end position="116"/>
    </location>
</feature>
<feature type="region of interest" description="Disordered" evidence="3">
    <location>
        <begin position="146"/>
        <end position="187"/>
    </location>
</feature>
<dbReference type="Pfam" id="PF00076">
    <property type="entry name" value="RRM_1"/>
    <property type="match status" value="1"/>
</dbReference>
<evidence type="ECO:0000256" key="3">
    <source>
        <dbReference type="SAM" id="MobiDB-lite"/>
    </source>
</evidence>
<dbReference type="InterPro" id="IPR000504">
    <property type="entry name" value="RRM_dom"/>
</dbReference>
<dbReference type="PANTHER" id="PTHR23189">
    <property type="entry name" value="RNA RECOGNITION MOTIF-CONTAINING"/>
    <property type="match status" value="1"/>
</dbReference>
<keyword evidence="7" id="KW-1185">Reference proteome</keyword>
<sequence>MEFAKEKWKEKIDKPVDLPTDENENKDDDEPFNVNRLWIGNIDISVAEFWLLKLCQQFGELQKFDYIYEKSGPNKGKPKGYCFVAYQNEESAQAAIIGLHGYKVKDRELVVRLANSKSIASTKKIRPSTSKESQIAALEAKLKSMEKEETSSAKRKLKSSVVPPSLMKLNTTNHPDKSGKQYRNKPY</sequence>
<comment type="caution">
    <text evidence="6">The sequence shown here is derived from an EMBL/GenBank/DDBJ whole genome shotgun (WGS) entry which is preliminary data.</text>
</comment>
<evidence type="ECO:0000256" key="2">
    <source>
        <dbReference type="PROSITE-ProRule" id="PRU00176"/>
    </source>
</evidence>
<reference evidence="6 7" key="1">
    <citation type="submission" date="2019-09" db="EMBL/GenBank/DDBJ databases">
        <authorList>
            <person name="Raiko M."/>
            <person name="Komissarov A."/>
            <person name="Rhodes A."/>
            <person name="Kliver S."/>
            <person name="Lim-Fong G."/>
            <person name="Kwan J."/>
            <person name="O'Brien S.J."/>
            <person name="Lopez J.V."/>
        </authorList>
    </citation>
    <scope>NUCLEOTIDE SEQUENCE [LARGE SCALE GENOMIC DNA]</scope>
    <source>
        <strain evidence="6">Kwan_BN1</strain>
    </source>
</reference>
<dbReference type="InterPro" id="IPR012677">
    <property type="entry name" value="Nucleotide-bd_a/b_plait_sf"/>
</dbReference>
<dbReference type="Proteomes" id="UP000593567">
    <property type="component" value="Unassembled WGS sequence"/>
</dbReference>
<gene>
    <name evidence="6" type="ORF">EB796_018834</name>
    <name evidence="5" type="ORF">EB796_019983</name>
</gene>
<dbReference type="OrthoDB" id="6730379at2759"/>
<organism evidence="6 7">
    <name type="scientific">Bugula neritina</name>
    <name type="common">Brown bryozoan</name>
    <name type="synonym">Sertularia neritina</name>
    <dbReference type="NCBI Taxonomy" id="10212"/>
    <lineage>
        <taxon>Eukaryota</taxon>
        <taxon>Metazoa</taxon>
        <taxon>Spiralia</taxon>
        <taxon>Lophotrochozoa</taxon>
        <taxon>Bryozoa</taxon>
        <taxon>Gymnolaemata</taxon>
        <taxon>Cheilostomatida</taxon>
        <taxon>Flustrina</taxon>
        <taxon>Buguloidea</taxon>
        <taxon>Bugulidae</taxon>
        <taxon>Bugula</taxon>
    </lineage>
</organism>
<dbReference type="AlphaFoldDB" id="A0A7J7J9E1"/>
<evidence type="ECO:0000259" key="4">
    <source>
        <dbReference type="PROSITE" id="PS50102"/>
    </source>
</evidence>